<evidence type="ECO:0000313" key="2">
    <source>
        <dbReference type="EMBL" id="OIT39368.1"/>
    </source>
</evidence>
<reference evidence="2" key="1">
    <citation type="submission" date="2016-11" db="EMBL/GenBank/DDBJ databases">
        <title>The genome of Nicotiana attenuata.</title>
        <authorList>
            <person name="Xu S."/>
            <person name="Brockmoeller T."/>
            <person name="Gaquerel E."/>
            <person name="Navarro A."/>
            <person name="Kuhl H."/>
            <person name="Gase K."/>
            <person name="Ling Z."/>
            <person name="Zhou W."/>
            <person name="Kreitzer C."/>
            <person name="Stanke M."/>
            <person name="Tang H."/>
            <person name="Lyons E."/>
            <person name="Pandey P."/>
            <person name="Pandey S.P."/>
            <person name="Timmermann B."/>
            <person name="Baldwin I.T."/>
        </authorList>
    </citation>
    <scope>NUCLEOTIDE SEQUENCE [LARGE SCALE GENOMIC DNA]</scope>
    <source>
        <strain evidence="2">UT</strain>
    </source>
</reference>
<dbReference type="PANTHER" id="PTHR34222:SF82">
    <property type="entry name" value="CCHC-TYPE DOMAIN-CONTAINING PROTEIN"/>
    <property type="match status" value="1"/>
</dbReference>
<sequence length="206" mass="23315">IIPTPTLDQAYSMIIQEESQRMTETSMSQSDVLGSGPMEGSSSALDAANATNIMPKRNTNLYYDYCHMKGHKKENCYKLIGYPSNSRFDNRRRGGFKNHNQIPTTHNAGMTDKREMQFENLNNIISPTVPMFTLEQYQQILKLLSKENELTETTNMEGISNTTQNYWIIDSGASNHMASSLNMLLNPKTVPNNQPNCVQLPNRNNT</sequence>
<feature type="non-terminal residue" evidence="2">
    <location>
        <position position="1"/>
    </location>
</feature>
<dbReference type="PANTHER" id="PTHR34222">
    <property type="entry name" value="GAG_PRE-INTEGRS DOMAIN-CONTAINING PROTEIN"/>
    <property type="match status" value="1"/>
</dbReference>
<dbReference type="EMBL" id="MJEQ01000115">
    <property type="protein sequence ID" value="OIT39368.1"/>
    <property type="molecule type" value="Genomic_DNA"/>
</dbReference>
<feature type="compositionally biased region" description="Polar residues" evidence="1">
    <location>
        <begin position="22"/>
        <end position="32"/>
    </location>
</feature>
<accession>A0A314LCK3</accession>
<dbReference type="Proteomes" id="UP000187609">
    <property type="component" value="Unassembled WGS sequence"/>
</dbReference>
<dbReference type="Gramene" id="OIT39368">
    <property type="protein sequence ID" value="OIT39368"/>
    <property type="gene ID" value="A4A49_58431"/>
</dbReference>
<protein>
    <submittedName>
        <fullName evidence="2">Uncharacterized protein</fullName>
    </submittedName>
</protein>
<organism evidence="2 3">
    <name type="scientific">Nicotiana attenuata</name>
    <name type="common">Coyote tobacco</name>
    <dbReference type="NCBI Taxonomy" id="49451"/>
    <lineage>
        <taxon>Eukaryota</taxon>
        <taxon>Viridiplantae</taxon>
        <taxon>Streptophyta</taxon>
        <taxon>Embryophyta</taxon>
        <taxon>Tracheophyta</taxon>
        <taxon>Spermatophyta</taxon>
        <taxon>Magnoliopsida</taxon>
        <taxon>eudicotyledons</taxon>
        <taxon>Gunneridae</taxon>
        <taxon>Pentapetalae</taxon>
        <taxon>asterids</taxon>
        <taxon>lamiids</taxon>
        <taxon>Solanales</taxon>
        <taxon>Solanaceae</taxon>
        <taxon>Nicotianoideae</taxon>
        <taxon>Nicotianeae</taxon>
        <taxon>Nicotiana</taxon>
    </lineage>
</organism>
<feature type="non-terminal residue" evidence="2">
    <location>
        <position position="206"/>
    </location>
</feature>
<evidence type="ECO:0000313" key="3">
    <source>
        <dbReference type="Proteomes" id="UP000187609"/>
    </source>
</evidence>
<feature type="region of interest" description="Disordered" evidence="1">
    <location>
        <begin position="19"/>
        <end position="43"/>
    </location>
</feature>
<keyword evidence="3" id="KW-1185">Reference proteome</keyword>
<proteinExistence type="predicted"/>
<evidence type="ECO:0000256" key="1">
    <source>
        <dbReference type="SAM" id="MobiDB-lite"/>
    </source>
</evidence>
<dbReference type="AlphaFoldDB" id="A0A314LCK3"/>
<name>A0A314LCK3_NICAT</name>
<comment type="caution">
    <text evidence="2">The sequence shown here is derived from an EMBL/GenBank/DDBJ whole genome shotgun (WGS) entry which is preliminary data.</text>
</comment>
<gene>
    <name evidence="2" type="ORF">A4A49_58431</name>
</gene>